<dbReference type="EMBL" id="BEYU01000040">
    <property type="protein sequence ID" value="GBG28352.1"/>
    <property type="molecule type" value="Genomic_DNA"/>
</dbReference>
<keyword evidence="5" id="KW-0679">Respiratory chain</keyword>
<evidence type="ECO:0000313" key="10">
    <source>
        <dbReference type="EMBL" id="GBG28352.1"/>
    </source>
</evidence>
<dbReference type="InterPro" id="IPR016680">
    <property type="entry name" value="NDUFA8"/>
</dbReference>
<dbReference type="InParanoid" id="A0A2R5GBI9"/>
<dbReference type="AlphaFoldDB" id="A0A2R5GBI9"/>
<keyword evidence="8" id="KW-0496">Mitochondrion</keyword>
<keyword evidence="10" id="KW-0830">Ubiquinone</keyword>
<evidence type="ECO:0000256" key="3">
    <source>
        <dbReference type="ARBA" id="ARBA00010705"/>
    </source>
</evidence>
<evidence type="ECO:0000256" key="2">
    <source>
        <dbReference type="ARBA" id="ARBA00004173"/>
    </source>
</evidence>
<protein>
    <submittedName>
        <fullName evidence="10">NADH dehydrogenase ubiquinone 1 alpha subcomplex subunit 8</fullName>
    </submittedName>
</protein>
<evidence type="ECO:0000256" key="9">
    <source>
        <dbReference type="ARBA" id="ARBA00023157"/>
    </source>
</evidence>
<dbReference type="GO" id="GO:0006120">
    <property type="term" value="P:mitochondrial electron transport, NADH to ubiquinone"/>
    <property type="evidence" value="ECO:0007669"/>
    <property type="project" value="InterPro"/>
</dbReference>
<dbReference type="PANTHER" id="PTHR13344">
    <property type="entry name" value="NADH-UBIQUINONE OXIDOREDUCTASE"/>
    <property type="match status" value="1"/>
</dbReference>
<comment type="caution">
    <text evidence="10">The sequence shown here is derived from an EMBL/GenBank/DDBJ whole genome shotgun (WGS) entry which is preliminary data.</text>
</comment>
<reference evidence="10 11" key="1">
    <citation type="submission" date="2017-12" db="EMBL/GenBank/DDBJ databases">
        <title>Sequencing, de novo assembly and annotation of complete genome of a new Thraustochytrid species, strain FCC1311.</title>
        <authorList>
            <person name="Sedici K."/>
            <person name="Godart F."/>
            <person name="Aiese Cigliano R."/>
            <person name="Sanseverino W."/>
            <person name="Barakat M."/>
            <person name="Ortet P."/>
            <person name="Marechal E."/>
            <person name="Cagnac O."/>
            <person name="Amato A."/>
        </authorList>
    </citation>
    <scope>NUCLEOTIDE SEQUENCE [LARGE SCALE GENOMIC DNA]</scope>
</reference>
<dbReference type="Proteomes" id="UP000241890">
    <property type="component" value="Unassembled WGS sequence"/>
</dbReference>
<proteinExistence type="inferred from homology"/>
<dbReference type="GO" id="GO:0005739">
    <property type="term" value="C:mitochondrion"/>
    <property type="evidence" value="ECO:0007669"/>
    <property type="project" value="UniProtKB-SubCell"/>
</dbReference>
<sequence length="82" mass="9006">MSEGVSTKYMALLAAAPAISDNCLDQNRAFIKCKQKDGNPAACLSEGEKVTACALKVRQFNRCREEQKAFEVCFAAEDVEEN</sequence>
<evidence type="ECO:0000256" key="8">
    <source>
        <dbReference type="ARBA" id="ARBA00023128"/>
    </source>
</evidence>
<gene>
    <name evidence="10" type="ORF">FCC1311_045752</name>
</gene>
<organism evidence="10 11">
    <name type="scientific">Hondaea fermentalgiana</name>
    <dbReference type="NCBI Taxonomy" id="2315210"/>
    <lineage>
        <taxon>Eukaryota</taxon>
        <taxon>Sar</taxon>
        <taxon>Stramenopiles</taxon>
        <taxon>Bigyra</taxon>
        <taxon>Labyrinthulomycetes</taxon>
        <taxon>Thraustochytrida</taxon>
        <taxon>Thraustochytriidae</taxon>
        <taxon>Hondaea</taxon>
    </lineage>
</organism>
<keyword evidence="7" id="KW-0249">Electron transport</keyword>
<keyword evidence="4" id="KW-0813">Transport</keyword>
<evidence type="ECO:0000256" key="1">
    <source>
        <dbReference type="ARBA" id="ARBA00003195"/>
    </source>
</evidence>
<evidence type="ECO:0000256" key="5">
    <source>
        <dbReference type="ARBA" id="ARBA00022660"/>
    </source>
</evidence>
<dbReference type="PROSITE" id="PS51808">
    <property type="entry name" value="CHCH"/>
    <property type="match status" value="1"/>
</dbReference>
<keyword evidence="9" id="KW-1015">Disulfide bond</keyword>
<keyword evidence="6" id="KW-0677">Repeat</keyword>
<comment type="similarity">
    <text evidence="3">Belongs to the complex I NDUFA8 subunit family.</text>
</comment>
<comment type="function">
    <text evidence="1">Accessory subunit of the mitochondrial membrane respiratory chain NADH dehydrogenase (Complex I), that is believed not to be involved in catalysis. Complex I functions in the transfer of electrons from NADH to the respiratory chain. The immediate electron acceptor for the enzyme is believed to be ubiquinone.</text>
</comment>
<evidence type="ECO:0000313" key="11">
    <source>
        <dbReference type="Proteomes" id="UP000241890"/>
    </source>
</evidence>
<evidence type="ECO:0000256" key="6">
    <source>
        <dbReference type="ARBA" id="ARBA00022737"/>
    </source>
</evidence>
<dbReference type="OrthoDB" id="276296at2759"/>
<comment type="subcellular location">
    <subcellularLocation>
        <location evidence="2">Mitochondrion</location>
    </subcellularLocation>
</comment>
<dbReference type="PANTHER" id="PTHR13344:SF0">
    <property type="entry name" value="NADH DEHYDROGENASE [UBIQUINONE] 1 ALPHA SUBCOMPLEX SUBUNIT 8"/>
    <property type="match status" value="1"/>
</dbReference>
<keyword evidence="11" id="KW-1185">Reference proteome</keyword>
<evidence type="ECO:0000256" key="7">
    <source>
        <dbReference type="ARBA" id="ARBA00022982"/>
    </source>
</evidence>
<evidence type="ECO:0000256" key="4">
    <source>
        <dbReference type="ARBA" id="ARBA00022448"/>
    </source>
</evidence>
<accession>A0A2R5GBI9</accession>
<name>A0A2R5GBI9_9STRA</name>